<keyword evidence="2" id="KW-0119">Carbohydrate metabolism</keyword>
<dbReference type="PANTHER" id="PTHR11280">
    <property type="entry name" value="GLUCOSAMINE-6-PHOSPHATE ISOMERASE"/>
    <property type="match status" value="1"/>
</dbReference>
<dbReference type="InterPro" id="IPR004547">
    <property type="entry name" value="Glucosamine6P_isomerase"/>
</dbReference>
<reference evidence="5" key="1">
    <citation type="submission" date="2016-10" db="EMBL/GenBank/DDBJ databases">
        <authorList>
            <person name="Varghese N."/>
            <person name="Submissions S."/>
        </authorList>
    </citation>
    <scope>NUCLEOTIDE SEQUENCE [LARGE SCALE GENOMIC DNA]</scope>
    <source>
        <strain evidence="5">DSM 26894</strain>
    </source>
</reference>
<sequence>MKILILPTVEAVTKHAARRLARQLKRKPHSVLGLATGGTMDRLYAALPAMVAEEGAQIEQMRSFNLDEYVGLSGDHPQSYRHYMATRFGVPLGVDLARMALPCGDAPDPAAEAARYEAAIAEAGGIDLQLLGIGQNGHIGFNEPTSSLRSRTRIKTLTRSTVAANARYFDRPEDVPTRAITMGIATILDAREVLLLATGAAKAEALAAAIEGPLAAASPASALQLHPKATVLCDEDAAAALRLRDYYETVHPGGRDPSFGGPL</sequence>
<dbReference type="Pfam" id="PF01182">
    <property type="entry name" value="Glucosamine_iso"/>
    <property type="match status" value="1"/>
</dbReference>
<dbReference type="GO" id="GO:0042802">
    <property type="term" value="F:identical protein binding"/>
    <property type="evidence" value="ECO:0007669"/>
    <property type="project" value="TreeGrafter"/>
</dbReference>
<dbReference type="GO" id="GO:0019262">
    <property type="term" value="P:N-acetylneuraminate catabolic process"/>
    <property type="evidence" value="ECO:0007669"/>
    <property type="project" value="UniProtKB-UniRule"/>
</dbReference>
<dbReference type="PANTHER" id="PTHR11280:SF5">
    <property type="entry name" value="GLUCOSAMINE-6-PHOSPHATE ISOMERASE"/>
    <property type="match status" value="1"/>
</dbReference>
<dbReference type="PROSITE" id="PS01161">
    <property type="entry name" value="GLC_GALNAC_ISOMERASE"/>
    <property type="match status" value="1"/>
</dbReference>
<dbReference type="InterPro" id="IPR018321">
    <property type="entry name" value="Glucosamine6P_isomerase_CS"/>
</dbReference>
<feature type="site" description="Part of the allosteric site" evidence="2">
    <location>
        <position position="155"/>
    </location>
</feature>
<keyword evidence="2" id="KW-0021">Allosteric enzyme</keyword>
<dbReference type="SUPFAM" id="SSF100950">
    <property type="entry name" value="NagB/RpiA/CoA transferase-like"/>
    <property type="match status" value="1"/>
</dbReference>
<feature type="active site" description="For ring-opening step" evidence="2">
    <location>
        <position position="143"/>
    </location>
</feature>
<dbReference type="AlphaFoldDB" id="A0A1I6VGN2"/>
<dbReference type="GO" id="GO:0004342">
    <property type="term" value="F:glucosamine-6-phosphate deaminase activity"/>
    <property type="evidence" value="ECO:0007669"/>
    <property type="project" value="UniProtKB-UniRule"/>
</dbReference>
<comment type="catalytic activity">
    <reaction evidence="2">
        <text>alpha-D-glucosamine 6-phosphate + H2O = beta-D-fructose 6-phosphate + NH4(+)</text>
        <dbReference type="Rhea" id="RHEA:12172"/>
        <dbReference type="ChEBI" id="CHEBI:15377"/>
        <dbReference type="ChEBI" id="CHEBI:28938"/>
        <dbReference type="ChEBI" id="CHEBI:57634"/>
        <dbReference type="ChEBI" id="CHEBI:75989"/>
        <dbReference type="EC" id="3.5.99.6"/>
    </reaction>
</comment>
<keyword evidence="5" id="KW-1185">Reference proteome</keyword>
<organism evidence="4 5">
    <name type="scientific">Alloyangia pacifica</name>
    <dbReference type="NCBI Taxonomy" id="311180"/>
    <lineage>
        <taxon>Bacteria</taxon>
        <taxon>Pseudomonadati</taxon>
        <taxon>Pseudomonadota</taxon>
        <taxon>Alphaproteobacteria</taxon>
        <taxon>Rhodobacterales</taxon>
        <taxon>Roseobacteraceae</taxon>
        <taxon>Alloyangia</taxon>
    </lineage>
</organism>
<feature type="site" description="Part of the allosteric site" evidence="2">
    <location>
        <position position="146"/>
    </location>
</feature>
<name>A0A1I6VGN2_9RHOB</name>
<evidence type="ECO:0000256" key="1">
    <source>
        <dbReference type="ARBA" id="ARBA00022801"/>
    </source>
</evidence>
<dbReference type="InterPro" id="IPR006148">
    <property type="entry name" value="Glc/Gal-6P_isomerase"/>
</dbReference>
<dbReference type="GO" id="GO:0006046">
    <property type="term" value="P:N-acetylglucosamine catabolic process"/>
    <property type="evidence" value="ECO:0007669"/>
    <property type="project" value="UniProtKB-UniRule"/>
</dbReference>
<feature type="site" description="Part of the allosteric site" evidence="2">
    <location>
        <position position="156"/>
    </location>
</feature>
<feature type="domain" description="Glucosamine/galactosamine-6-phosphate isomerase" evidence="3">
    <location>
        <begin position="9"/>
        <end position="225"/>
    </location>
</feature>
<dbReference type="EC" id="3.5.99.6" evidence="2"/>
<comment type="pathway">
    <text evidence="2">Amino-sugar metabolism; N-acetylneuraminate degradation; D-fructose 6-phosphate from N-acetylneuraminate: step 5/5.</text>
</comment>
<dbReference type="CDD" id="cd01399">
    <property type="entry name" value="GlcN6P_deaminase"/>
    <property type="match status" value="1"/>
</dbReference>
<dbReference type="UniPathway" id="UPA00629">
    <property type="reaction ID" value="UER00684"/>
</dbReference>
<dbReference type="GO" id="GO:0005975">
    <property type="term" value="P:carbohydrate metabolic process"/>
    <property type="evidence" value="ECO:0007669"/>
    <property type="project" value="InterPro"/>
</dbReference>
<evidence type="ECO:0000313" key="5">
    <source>
        <dbReference type="Proteomes" id="UP000199392"/>
    </source>
</evidence>
<dbReference type="GO" id="GO:0006043">
    <property type="term" value="P:glucosamine catabolic process"/>
    <property type="evidence" value="ECO:0007669"/>
    <property type="project" value="TreeGrafter"/>
</dbReference>
<dbReference type="RefSeq" id="WP_092428123.1">
    <property type="nucleotide sequence ID" value="NZ_FNCL01000011.1"/>
</dbReference>
<keyword evidence="1 2" id="KW-0378">Hydrolase</keyword>
<dbReference type="STRING" id="311180.SAMN04488050_11160"/>
<evidence type="ECO:0000259" key="3">
    <source>
        <dbReference type="Pfam" id="PF01182"/>
    </source>
</evidence>
<gene>
    <name evidence="2" type="primary">nagB</name>
    <name evidence="4" type="ORF">SAMN04488050_11160</name>
</gene>
<dbReference type="EMBL" id="FOZW01000011">
    <property type="protein sequence ID" value="SFT12872.1"/>
    <property type="molecule type" value="Genomic_DNA"/>
</dbReference>
<protein>
    <recommendedName>
        <fullName evidence="2">Glucosamine-6-phosphate deaminase</fullName>
        <ecNumber evidence="2">3.5.99.6</ecNumber>
    </recommendedName>
    <alternativeName>
        <fullName evidence="2">GlcN6P deaminase</fullName>
        <shortName evidence="2">GNPDA</shortName>
    </alternativeName>
    <alternativeName>
        <fullName evidence="2">Glucosamine-6-phosphate isomerase</fullName>
    </alternativeName>
</protein>
<accession>A0A1I6VGN2</accession>
<comment type="caution">
    <text evidence="2">Lacks conserved residue(s) required for the propagation of feature annotation.</text>
</comment>
<dbReference type="Proteomes" id="UP000199392">
    <property type="component" value="Unassembled WGS sequence"/>
</dbReference>
<evidence type="ECO:0000256" key="2">
    <source>
        <dbReference type="HAMAP-Rule" id="MF_01241"/>
    </source>
</evidence>
<evidence type="ECO:0000313" key="4">
    <source>
        <dbReference type="EMBL" id="SFT12872.1"/>
    </source>
</evidence>
<dbReference type="InterPro" id="IPR037171">
    <property type="entry name" value="NagB/RpiA_transferase-like"/>
</dbReference>
<dbReference type="GO" id="GO:0005737">
    <property type="term" value="C:cytoplasm"/>
    <property type="evidence" value="ECO:0007669"/>
    <property type="project" value="TreeGrafter"/>
</dbReference>
<feature type="active site" description="For ring-opening step" evidence="2">
    <location>
        <position position="136"/>
    </location>
</feature>
<proteinExistence type="inferred from homology"/>
<dbReference type="Gene3D" id="3.40.50.1360">
    <property type="match status" value="1"/>
</dbReference>
<dbReference type="HAMAP" id="MF_01241">
    <property type="entry name" value="GlcN6P_deamin"/>
    <property type="match status" value="1"/>
</dbReference>
<feature type="active site" description="Proton acceptor; for ring-opening step" evidence="2">
    <location>
        <position position="138"/>
    </location>
</feature>
<dbReference type="OrthoDB" id="9791139at2"/>
<feature type="active site" description="Proton acceptor; for enolization step" evidence="2">
    <location>
        <position position="67"/>
    </location>
</feature>
<dbReference type="NCBIfam" id="TIGR00502">
    <property type="entry name" value="nagB"/>
    <property type="match status" value="1"/>
</dbReference>
<comment type="activity regulation">
    <text evidence="2">Allosterically activated by N-acetylglucosamine 6-phosphate (GlcNAc6P).</text>
</comment>
<comment type="function">
    <text evidence="2">Catalyzes the reversible isomerization-deamination of glucosamine 6-phosphate (GlcN6P) to form fructose 6-phosphate (Fru6P) and ammonium ion.</text>
</comment>
<comment type="similarity">
    <text evidence="2">Belongs to the glucosamine/galactosamine-6-phosphate isomerase family. NagB subfamily.</text>
</comment>
<feature type="site" description="Part of the allosteric site" evidence="2">
    <location>
        <position position="153"/>
    </location>
</feature>